<dbReference type="PANTHER" id="PTHR48105">
    <property type="entry name" value="THIOREDOXIN REDUCTASE 1-RELATED-RELATED"/>
    <property type="match status" value="1"/>
</dbReference>
<proteinExistence type="predicted"/>
<dbReference type="EMBL" id="JAXOJX010000002">
    <property type="protein sequence ID" value="MDZ5455501.1"/>
    <property type="molecule type" value="Genomic_DNA"/>
</dbReference>
<comment type="caution">
    <text evidence="4">The sequence shown here is derived from an EMBL/GenBank/DDBJ whole genome shotgun (WGS) entry which is preliminary data.</text>
</comment>
<evidence type="ECO:0000313" key="5">
    <source>
        <dbReference type="Proteomes" id="UP001293718"/>
    </source>
</evidence>
<organism evidence="4 5">
    <name type="scientific">Azohydromonas lata</name>
    <dbReference type="NCBI Taxonomy" id="45677"/>
    <lineage>
        <taxon>Bacteria</taxon>
        <taxon>Pseudomonadati</taxon>
        <taxon>Pseudomonadota</taxon>
        <taxon>Betaproteobacteria</taxon>
        <taxon>Burkholderiales</taxon>
        <taxon>Sphaerotilaceae</taxon>
        <taxon>Azohydromonas</taxon>
    </lineage>
</organism>
<feature type="domain" description="FAD/NAD(P)-binding" evidence="3">
    <location>
        <begin position="11"/>
        <end position="288"/>
    </location>
</feature>
<keyword evidence="5" id="KW-1185">Reference proteome</keyword>
<evidence type="ECO:0000313" key="4">
    <source>
        <dbReference type="EMBL" id="MDZ5455501.1"/>
    </source>
</evidence>
<protein>
    <submittedName>
        <fullName evidence="4">NAD(P)/FAD-dependent oxidoreductase</fullName>
    </submittedName>
</protein>
<dbReference type="SUPFAM" id="SSF51905">
    <property type="entry name" value="FAD/NAD(P)-binding domain"/>
    <property type="match status" value="1"/>
</dbReference>
<reference evidence="4 5" key="1">
    <citation type="submission" date="2023-11" db="EMBL/GenBank/DDBJ databases">
        <title>Draft genome of Azohydromonas lata strain H1 (DSM1123), a polyhydroxyalkanoate producer.</title>
        <authorList>
            <person name="Traversa D."/>
            <person name="D'Addabbo P."/>
            <person name="Pazzani C."/>
            <person name="Manzari C."/>
            <person name="Chiara M."/>
            <person name="Scrascia M."/>
        </authorList>
    </citation>
    <scope>NUCLEOTIDE SEQUENCE [LARGE SCALE GENOMIC DNA]</scope>
    <source>
        <strain evidence="4 5">H1</strain>
    </source>
</reference>
<dbReference type="Proteomes" id="UP001293718">
    <property type="component" value="Unassembled WGS sequence"/>
</dbReference>
<accession>A0ABU5I8S3</accession>
<sequence length="305" mass="32466">MDDVESPFDCDAAVIGGGPGGLTGAIYLARFKRSVHVLDAGHSRAARIPRSHNMPGYPQGVAGTALIEAMREQARRYGAVLETACVHRLQRVDGGFALHFTGGREPLRCRQVLLATGVSDNEPAMPHLAQALREGTLRYCPVCDGFEVIGHSVGVLTDRCAGVREALYLRHFSEHVTLYFTQRVDVATEDRRRLAAAGIALQAAPVRALRLREGGGVLIEHEDGTDERDSLYAALGLRVHSTLATALGADHDEDGYLLTDARQRTSIEGLYAAGDVAQSLNQITVAAGGAAIAASAMHRALGLPG</sequence>
<dbReference type="PRINTS" id="PR00469">
    <property type="entry name" value="PNDRDTASEII"/>
</dbReference>
<dbReference type="InterPro" id="IPR036188">
    <property type="entry name" value="FAD/NAD-bd_sf"/>
</dbReference>
<dbReference type="PRINTS" id="PR00368">
    <property type="entry name" value="FADPNR"/>
</dbReference>
<dbReference type="RefSeq" id="WP_322464295.1">
    <property type="nucleotide sequence ID" value="NZ_JAXOJX010000002.1"/>
</dbReference>
<dbReference type="Gene3D" id="3.50.50.60">
    <property type="entry name" value="FAD/NAD(P)-binding domain"/>
    <property type="match status" value="2"/>
</dbReference>
<keyword evidence="1" id="KW-0285">Flavoprotein</keyword>
<dbReference type="InterPro" id="IPR023753">
    <property type="entry name" value="FAD/NAD-binding_dom"/>
</dbReference>
<gene>
    <name evidence="4" type="ORF">SM757_02830</name>
</gene>
<name>A0ABU5I8S3_9BURK</name>
<evidence type="ECO:0000256" key="1">
    <source>
        <dbReference type="ARBA" id="ARBA00022630"/>
    </source>
</evidence>
<dbReference type="Pfam" id="PF07992">
    <property type="entry name" value="Pyr_redox_2"/>
    <property type="match status" value="1"/>
</dbReference>
<keyword evidence="2" id="KW-0560">Oxidoreductase</keyword>
<evidence type="ECO:0000256" key="2">
    <source>
        <dbReference type="ARBA" id="ARBA00023002"/>
    </source>
</evidence>
<evidence type="ECO:0000259" key="3">
    <source>
        <dbReference type="Pfam" id="PF07992"/>
    </source>
</evidence>
<dbReference type="InterPro" id="IPR050097">
    <property type="entry name" value="Ferredoxin-NADP_redctase_2"/>
</dbReference>